<dbReference type="OrthoDB" id="9805018at2"/>
<name>A0A0N8KGY7_9BACT</name>
<dbReference type="InterPro" id="IPR000731">
    <property type="entry name" value="SSD"/>
</dbReference>
<keyword evidence="4 6" id="KW-1133">Transmembrane helix</keyword>
<dbReference type="Pfam" id="PF03176">
    <property type="entry name" value="MMPL"/>
    <property type="match status" value="2"/>
</dbReference>
<feature type="transmembrane region" description="Helical" evidence="6">
    <location>
        <begin position="228"/>
        <end position="249"/>
    </location>
</feature>
<feature type="transmembrane region" description="Helical" evidence="6">
    <location>
        <begin position="586"/>
        <end position="605"/>
    </location>
</feature>
<dbReference type="Proteomes" id="UP000050421">
    <property type="component" value="Unassembled WGS sequence"/>
</dbReference>
<keyword evidence="3 6" id="KW-0812">Transmembrane</keyword>
<evidence type="ECO:0000256" key="4">
    <source>
        <dbReference type="ARBA" id="ARBA00022989"/>
    </source>
</evidence>
<dbReference type="STRING" id="1305737.GCA_000526355_01821"/>
<dbReference type="eggNOG" id="COG1033">
    <property type="taxonomic scope" value="Bacteria"/>
</dbReference>
<feature type="transmembrane region" description="Helical" evidence="6">
    <location>
        <begin position="384"/>
        <end position="405"/>
    </location>
</feature>
<reference evidence="8 9" key="1">
    <citation type="submission" date="2015-09" db="EMBL/GenBank/DDBJ databases">
        <title>Identification and resolution of microdiversity through metagenomic sequencing of parallel consortia.</title>
        <authorList>
            <person name="Nelson W.C."/>
            <person name="Romine M.F."/>
            <person name="Lindemann S.R."/>
        </authorList>
    </citation>
    <scope>NUCLEOTIDE SEQUENCE [LARGE SCALE GENOMIC DNA]</scope>
    <source>
        <strain evidence="8">HL-49</strain>
    </source>
</reference>
<dbReference type="InterPro" id="IPR050545">
    <property type="entry name" value="Mycobact_MmpL"/>
</dbReference>
<evidence type="ECO:0000256" key="3">
    <source>
        <dbReference type="ARBA" id="ARBA00022692"/>
    </source>
</evidence>
<dbReference type="SUPFAM" id="SSF82866">
    <property type="entry name" value="Multidrug efflux transporter AcrB transmembrane domain"/>
    <property type="match status" value="2"/>
</dbReference>
<feature type="transmembrane region" description="Helical" evidence="6">
    <location>
        <begin position="638"/>
        <end position="656"/>
    </location>
</feature>
<evidence type="ECO:0000256" key="6">
    <source>
        <dbReference type="SAM" id="Phobius"/>
    </source>
</evidence>
<dbReference type="EMBL" id="LJXT01000026">
    <property type="protein sequence ID" value="KPQ18250.1"/>
    <property type="molecule type" value="Genomic_DNA"/>
</dbReference>
<feature type="transmembrane region" description="Helical" evidence="6">
    <location>
        <begin position="686"/>
        <end position="704"/>
    </location>
</feature>
<dbReference type="InterPro" id="IPR004869">
    <property type="entry name" value="MMPL_dom"/>
</dbReference>
<sequence>MFSKKQSNIFLTLSGLFTLILLIWRPVPKFDYDFEQFFPQDNEALSYYKSYAEIFGGDNDYLLLAFENDDQELWQPEFLSNFESFQSQIKVLEGVDTTISVLDLREPRIGAFGVQFRQVVTWDESRVNLTLPKNQLTGSLVSEDGNALLLLVKNKTGMSKEAGDVLYQAIREKIEESELKLRAVAGKIQTQGDFVKLMQSEFGFFFAISLVVMLLILTLLFRSWWGVVIPFVVLLIGVLWAFGVILWMGKPLALMSVMQPTIFLIVGLSALIHFFVHLVKKLQADTDQKEAIRHSYKQLFIPVLLTMMTTALGFFSLWFTSIPALQDFGLTTAIGIFMIFLAVIGISPGLLYLVSKSLNARPLKAKRAVSLRTFFSMILKRRKVIGFGFLAMSIIAVFLGLRIPINGYLLDNLPFDHPIREDFGYFDSEFGGSNPFELSLELGEEANTFWDYEVLQQVQKLEEELIEVFGENKFKSPVTLAKALNQAQNQGDVDAFRFPSRGQFIRMQRILRQGSGGLEEGLIDSAGKISRISGRLPDFGSYKMGDLRSELDQFIQSELDSGLLKTRWTGTAYLIDQGHESVTLQMVRGLGVAFLLVGLIAGILFRSWRISFLLLIPNVIPLLLMLAVMYFLGIEFKLTTAILFTVAFGIAVDDSIHFMTRFRLELGSGRSFFYAMKRTFIETGKAILLTTVVLVSGFLLFVMSDFGVTFYSGVLISCALIFALLADLMLLPLLLIPMKRVWDGKQNSKT</sequence>
<dbReference type="PANTHER" id="PTHR33406">
    <property type="entry name" value="MEMBRANE PROTEIN MJ1562-RELATED"/>
    <property type="match status" value="1"/>
</dbReference>
<feature type="transmembrane region" description="Helical" evidence="6">
    <location>
        <begin position="332"/>
        <end position="354"/>
    </location>
</feature>
<organism evidence="8 9">
    <name type="scientific">Algoriphagus marincola HL-49</name>
    <dbReference type="NCBI Taxonomy" id="1305737"/>
    <lineage>
        <taxon>Bacteria</taxon>
        <taxon>Pseudomonadati</taxon>
        <taxon>Bacteroidota</taxon>
        <taxon>Cytophagia</taxon>
        <taxon>Cytophagales</taxon>
        <taxon>Cyclobacteriaceae</taxon>
        <taxon>Algoriphagus</taxon>
    </lineage>
</organism>
<evidence type="ECO:0000256" key="2">
    <source>
        <dbReference type="ARBA" id="ARBA00022475"/>
    </source>
</evidence>
<evidence type="ECO:0000256" key="5">
    <source>
        <dbReference type="ARBA" id="ARBA00023136"/>
    </source>
</evidence>
<feature type="transmembrane region" description="Helical" evidence="6">
    <location>
        <begin position="202"/>
        <end position="221"/>
    </location>
</feature>
<keyword evidence="5 6" id="KW-0472">Membrane</keyword>
<dbReference type="Gene3D" id="1.20.1640.10">
    <property type="entry name" value="Multidrug efflux transporter AcrB transmembrane domain"/>
    <property type="match status" value="2"/>
</dbReference>
<dbReference type="GO" id="GO:0005886">
    <property type="term" value="C:plasma membrane"/>
    <property type="evidence" value="ECO:0007669"/>
    <property type="project" value="UniProtKB-SubCell"/>
</dbReference>
<comment type="caution">
    <text evidence="8">The sequence shown here is derived from an EMBL/GenBank/DDBJ whole genome shotgun (WGS) entry which is preliminary data.</text>
</comment>
<protein>
    <submittedName>
        <fullName evidence="8">Putative exporters of the RND superfamily</fullName>
    </submittedName>
</protein>
<comment type="subcellular location">
    <subcellularLocation>
        <location evidence="1">Cell membrane</location>
        <topology evidence="1">Multi-pass membrane protein</topology>
    </subcellularLocation>
</comment>
<feature type="transmembrane region" description="Helical" evidence="6">
    <location>
        <begin position="261"/>
        <end position="279"/>
    </location>
</feature>
<keyword evidence="2" id="KW-1003">Cell membrane</keyword>
<feature type="transmembrane region" description="Helical" evidence="6">
    <location>
        <begin position="710"/>
        <end position="736"/>
    </location>
</feature>
<evidence type="ECO:0000259" key="7">
    <source>
        <dbReference type="PROSITE" id="PS50156"/>
    </source>
</evidence>
<evidence type="ECO:0000256" key="1">
    <source>
        <dbReference type="ARBA" id="ARBA00004651"/>
    </source>
</evidence>
<gene>
    <name evidence="8" type="ORF">HLUCCX10_05770</name>
</gene>
<feature type="domain" description="SSD" evidence="7">
    <location>
        <begin position="231"/>
        <end position="353"/>
    </location>
</feature>
<dbReference type="AlphaFoldDB" id="A0A0N8KGY7"/>
<dbReference type="PROSITE" id="PS50156">
    <property type="entry name" value="SSD"/>
    <property type="match status" value="1"/>
</dbReference>
<accession>A0A0N8KGY7</accession>
<evidence type="ECO:0000313" key="8">
    <source>
        <dbReference type="EMBL" id="KPQ18250.1"/>
    </source>
</evidence>
<proteinExistence type="predicted"/>
<dbReference type="PANTHER" id="PTHR33406:SF12">
    <property type="entry name" value="BLR2997 PROTEIN"/>
    <property type="match status" value="1"/>
</dbReference>
<feature type="transmembrane region" description="Helical" evidence="6">
    <location>
        <begin position="612"/>
        <end position="632"/>
    </location>
</feature>
<dbReference type="PATRIC" id="fig|1305737.6.peg.1816"/>
<feature type="transmembrane region" description="Helical" evidence="6">
    <location>
        <begin position="299"/>
        <end position="320"/>
    </location>
</feature>
<evidence type="ECO:0000313" key="9">
    <source>
        <dbReference type="Proteomes" id="UP000050421"/>
    </source>
</evidence>